<feature type="compositionally biased region" description="Basic and acidic residues" evidence="1">
    <location>
        <begin position="835"/>
        <end position="848"/>
    </location>
</feature>
<feature type="region of interest" description="Disordered" evidence="1">
    <location>
        <begin position="1060"/>
        <end position="1127"/>
    </location>
</feature>
<dbReference type="InterPro" id="IPR011043">
    <property type="entry name" value="Gal_Oxase/kelch_b-propeller"/>
</dbReference>
<sequence length="1152" mass="123110">AAPSGTASRPARLLPRLALFLLAISAPPLAAQKFPYIPTTILLPELLAIAPESSNFSGVDSDLVYIFTPSDRSVGDKPAVELLSLNISTAVDSDTSLELVSSSLPFVDELSNTTTFLPSLTDNGTLVVQAGDCQSPTDYNVWTYTPTGLGLSSTEGVWAKRRVDITEDQDGSIQPVPHFLGAGISFSSDWSPRMSEPVLYSYGGMCSSPTADPSTWQSNGTYSNRMVRFTRTQDGSRGGYEVSFLAARGPAFPAAGFTFTALTPSIANRSDTLVQNKRYVMLGGHTEHAFINMSTAAIWSLPEESWSFLDINEPIQNDNADDDLGLELAVKNLADRDVWHSVDSRSGHTAILNEEGDALIILGGWVGSVSQAAYPQLAMLRIGDSYGEWTWEIPGSQPDGPALYGHGAALLPGNVMMVYGGYEMTNSDERLERRSSRGSPRFLNLTSMSWGASYENPAYTGRDHGSPDSSSGGANDNDRIRTIGLGVGIGIGSLAIIGAILVWFCYRRRLKRKNREDTVRGLAQDASRFLHDDDEMMERDDHWSQQSWYVGGRGPYDLVGGRSLGYETLRSSRSSLGGYGRQPAPALFAPRKPVPRAARGAYQPALSHPGSLTSPGHIHPIYEADEEDPDDPAEQAKNAVNARVPHATPGTPTSPTYSDPFATPTAGLTSAPATYFPPTRASATPSPERDLQRHRIDPEVQDWKSDIDAAEALLAQIPPRSRTGGINLRDSPTRRPSMRSAASTPLPSGVDDIERSASGLSDSNRSALSSLVSRSLLAGANAAAAAAATTGANTNNDDRVGTSGSNSSGSTNTFTTATTGFGALQAEGPSLLQGTEEREGHQQHRRGDSYPGGDDEDDILVPGSPSKSKPRRQQGWLGSIRRVFSAGGGAGRPGSGSSGSSVGPSRRSLDGQDEISTTYEPRVLGLSNIGGGELLRRKQGRRGWGVDGAGEHASEKTARGEASRGPAYDGEGGGLEDDWDIEKEIEKRLVQVVFTVPRERLRVVNGDETDLDRQEGEAEMVDPEKRVMLSEESSSKPEPLRIRKQMPSLEKINTNVGPAAPLVLGNAKGSGRADDPWSPAPERTRPTLLQVPSPEEGAARRGSGGSGDAGLGDTNGRHSATIHTAEAVRFARPRTKVLEMVESFETKGREGS</sequence>
<proteinExistence type="predicted"/>
<feature type="compositionally biased region" description="Acidic residues" evidence="1">
    <location>
        <begin position="623"/>
        <end position="633"/>
    </location>
</feature>
<dbReference type="STRING" id="1314773.A0A3N2Q1Y1"/>
<feature type="compositionally biased region" description="Basic and acidic residues" evidence="1">
    <location>
        <begin position="949"/>
        <end position="962"/>
    </location>
</feature>
<name>A0A3N2Q1Y1_SODAK</name>
<protein>
    <recommendedName>
        <fullName evidence="6">Galactose oxidase</fullName>
    </recommendedName>
</protein>
<feature type="compositionally biased region" description="Low complexity" evidence="1">
    <location>
        <begin position="758"/>
        <end position="767"/>
    </location>
</feature>
<organism evidence="4 5">
    <name type="scientific">Sodiomyces alkalinus (strain CBS 110278 / VKM F-3762 / F11)</name>
    <name type="common">Alkaliphilic filamentous fungus</name>
    <dbReference type="NCBI Taxonomy" id="1314773"/>
    <lineage>
        <taxon>Eukaryota</taxon>
        <taxon>Fungi</taxon>
        <taxon>Dikarya</taxon>
        <taxon>Ascomycota</taxon>
        <taxon>Pezizomycotina</taxon>
        <taxon>Sordariomycetes</taxon>
        <taxon>Hypocreomycetidae</taxon>
        <taxon>Glomerellales</taxon>
        <taxon>Plectosphaerellaceae</taxon>
        <taxon>Sodiomyces</taxon>
    </lineage>
</organism>
<feature type="compositionally biased region" description="Low complexity" evidence="1">
    <location>
        <begin position="787"/>
        <end position="823"/>
    </location>
</feature>
<feature type="non-terminal residue" evidence="4">
    <location>
        <position position="1"/>
    </location>
</feature>
<feature type="region of interest" description="Disordered" evidence="1">
    <location>
        <begin position="716"/>
        <end position="767"/>
    </location>
</feature>
<dbReference type="EMBL" id="ML119052">
    <property type="protein sequence ID" value="ROT40742.1"/>
    <property type="molecule type" value="Genomic_DNA"/>
</dbReference>
<evidence type="ECO:0000313" key="5">
    <source>
        <dbReference type="Proteomes" id="UP000272025"/>
    </source>
</evidence>
<evidence type="ECO:0000256" key="3">
    <source>
        <dbReference type="SAM" id="SignalP"/>
    </source>
</evidence>
<evidence type="ECO:0000256" key="1">
    <source>
        <dbReference type="SAM" id="MobiDB-lite"/>
    </source>
</evidence>
<feature type="chain" id="PRO_5018046396" description="Galactose oxidase" evidence="3">
    <location>
        <begin position="32"/>
        <end position="1152"/>
    </location>
</feature>
<reference evidence="4 5" key="1">
    <citation type="journal article" date="2018" name="Mol. Ecol.">
        <title>The obligate alkalophilic soda-lake fungus Sodiomyces alkalinus has shifted to a protein diet.</title>
        <authorList>
            <person name="Grum-Grzhimaylo A.A."/>
            <person name="Falkoski D.L."/>
            <person name="van den Heuvel J."/>
            <person name="Valero-Jimenez C.A."/>
            <person name="Min B."/>
            <person name="Choi I.G."/>
            <person name="Lipzen A."/>
            <person name="Daum C.G."/>
            <person name="Aanen D.K."/>
            <person name="Tsang A."/>
            <person name="Henrissat B."/>
            <person name="Bilanenko E.N."/>
            <person name="de Vries R.P."/>
            <person name="van Kan J.A.L."/>
            <person name="Grigoriev I.V."/>
            <person name="Debets A.J.M."/>
        </authorList>
    </citation>
    <scope>NUCLEOTIDE SEQUENCE [LARGE SCALE GENOMIC DNA]</scope>
    <source>
        <strain evidence="4 5">F11</strain>
    </source>
</reference>
<feature type="region of interest" description="Disordered" evidence="1">
    <location>
        <begin position="602"/>
        <end position="694"/>
    </location>
</feature>
<feature type="signal peptide" evidence="3">
    <location>
        <begin position="1"/>
        <end position="31"/>
    </location>
</feature>
<dbReference type="Proteomes" id="UP000272025">
    <property type="component" value="Unassembled WGS sequence"/>
</dbReference>
<dbReference type="InterPro" id="IPR015915">
    <property type="entry name" value="Kelch-typ_b-propeller"/>
</dbReference>
<feature type="region of interest" description="Disordered" evidence="1">
    <location>
        <begin position="458"/>
        <end position="477"/>
    </location>
</feature>
<dbReference type="OrthoDB" id="205993at2759"/>
<feature type="region of interest" description="Disordered" evidence="1">
    <location>
        <begin position="1007"/>
        <end position="1042"/>
    </location>
</feature>
<keyword evidence="2" id="KW-0472">Membrane</keyword>
<evidence type="ECO:0008006" key="6">
    <source>
        <dbReference type="Google" id="ProtNLM"/>
    </source>
</evidence>
<feature type="transmembrane region" description="Helical" evidence="2">
    <location>
        <begin position="483"/>
        <end position="506"/>
    </location>
</feature>
<dbReference type="SUPFAM" id="SSF50965">
    <property type="entry name" value="Galactose oxidase, central domain"/>
    <property type="match status" value="1"/>
</dbReference>
<accession>A0A3N2Q1Y1</accession>
<keyword evidence="2" id="KW-0812">Transmembrane</keyword>
<evidence type="ECO:0000313" key="4">
    <source>
        <dbReference type="EMBL" id="ROT40742.1"/>
    </source>
</evidence>
<feature type="non-terminal residue" evidence="4">
    <location>
        <position position="1152"/>
    </location>
</feature>
<keyword evidence="5" id="KW-1185">Reference proteome</keyword>
<dbReference type="AlphaFoldDB" id="A0A3N2Q1Y1"/>
<keyword evidence="2" id="KW-1133">Transmembrane helix</keyword>
<dbReference type="RefSeq" id="XP_028468548.1">
    <property type="nucleotide sequence ID" value="XM_028607395.1"/>
</dbReference>
<keyword evidence="3" id="KW-0732">Signal</keyword>
<feature type="compositionally biased region" description="Basic and acidic residues" evidence="1">
    <location>
        <begin position="1011"/>
        <end position="1041"/>
    </location>
</feature>
<feature type="region of interest" description="Disordered" evidence="1">
    <location>
        <begin position="787"/>
        <end position="979"/>
    </location>
</feature>
<gene>
    <name evidence="4" type="ORF">SODALDRAFT_245722</name>
</gene>
<dbReference type="Gene3D" id="2.120.10.80">
    <property type="entry name" value="Kelch-type beta propeller"/>
    <property type="match status" value="1"/>
</dbReference>
<evidence type="ECO:0000256" key="2">
    <source>
        <dbReference type="SAM" id="Phobius"/>
    </source>
</evidence>
<dbReference type="GeneID" id="39575873"/>
<feature type="compositionally biased region" description="Gly residues" evidence="1">
    <location>
        <begin position="886"/>
        <end position="897"/>
    </location>
</feature>